<dbReference type="Gene3D" id="3.20.20.80">
    <property type="entry name" value="Glycosidases"/>
    <property type="match status" value="1"/>
</dbReference>
<proteinExistence type="inferred from homology"/>
<evidence type="ECO:0000256" key="2">
    <source>
        <dbReference type="RuleBase" id="RU361185"/>
    </source>
</evidence>
<dbReference type="AlphaFoldDB" id="A0A2M8QBC3"/>
<dbReference type="GO" id="GO:0005975">
    <property type="term" value="P:carbohydrate metabolic process"/>
    <property type="evidence" value="ECO:0007669"/>
    <property type="project" value="InterPro"/>
</dbReference>
<dbReference type="InterPro" id="IPR013780">
    <property type="entry name" value="Glyco_hydro_b"/>
</dbReference>
<dbReference type="SUPFAM" id="SSF74650">
    <property type="entry name" value="Galactose mutarotase-like"/>
    <property type="match status" value="1"/>
</dbReference>
<dbReference type="Pfam" id="PF13802">
    <property type="entry name" value="Gal_mutarotas_2"/>
    <property type="match status" value="1"/>
</dbReference>
<dbReference type="InterPro" id="IPR017853">
    <property type="entry name" value="GH"/>
</dbReference>
<keyword evidence="2" id="KW-0326">Glycosidase</keyword>
<dbReference type="CDD" id="cd14752">
    <property type="entry name" value="GH31_N"/>
    <property type="match status" value="1"/>
</dbReference>
<evidence type="ECO:0000313" key="7">
    <source>
        <dbReference type="Proteomes" id="UP000230790"/>
    </source>
</evidence>
<dbReference type="InterPro" id="IPR000322">
    <property type="entry name" value="Glyco_hydro_31_TIM"/>
</dbReference>
<dbReference type="PANTHER" id="PTHR43863">
    <property type="entry name" value="HYDROLASE, PUTATIVE (AFU_ORTHOLOGUE AFUA_1G03140)-RELATED"/>
    <property type="match status" value="1"/>
</dbReference>
<reference evidence="6 7" key="1">
    <citation type="submission" date="2017-11" db="EMBL/GenBank/DDBJ databases">
        <title>Evolution of Phototrophy in the Chloroflexi Phylum Driven by Horizontal Gene Transfer.</title>
        <authorList>
            <person name="Ward L.M."/>
            <person name="Hemp J."/>
            <person name="Shih P.M."/>
            <person name="Mcglynn S.E."/>
            <person name="Fischer W."/>
        </authorList>
    </citation>
    <scope>NUCLEOTIDE SEQUENCE [LARGE SCALE GENOMIC DNA]</scope>
    <source>
        <strain evidence="6">JP3_7</strain>
    </source>
</reference>
<dbReference type="Gene3D" id="2.60.40.1180">
    <property type="entry name" value="Golgi alpha-mannosidase II"/>
    <property type="match status" value="1"/>
</dbReference>
<dbReference type="SUPFAM" id="SSF51011">
    <property type="entry name" value="Glycosyl hydrolase domain"/>
    <property type="match status" value="1"/>
</dbReference>
<dbReference type="Proteomes" id="UP000230790">
    <property type="component" value="Unassembled WGS sequence"/>
</dbReference>
<feature type="domain" description="Glycoside hydrolase family 31 TIM barrel" evidence="3">
    <location>
        <begin position="235"/>
        <end position="569"/>
    </location>
</feature>
<sequence length="686" mass="77932">MNIFTQEGQALIVRFAEETVRIEPWGDHALRVRATPNPSFTDDHLSALLPPMRTSADVRIEGNRALVRNGRIAAEVIVRKPLDWVDASGMDIGLRFLDAETGAELLAEESYHPSWPPPRCFRSVGDDLWRLEARFRAYAGERFYGLGQHQHALLNQKGAVIDLIQLNGEVSIPFLLSNRGYGFLWNNPAVGRVELGANGTRWTAEATAQLDYWITAGATPAEIVRNYTAVTGRAPMLPEFASGFWQSKLRYRTQDELLRVARGYQERGLPLSVIVIDFFHWTKYGDWRFDPNNWPDPAGMVRELESMGVKTMVSVWPALNPDSANFHVAMRAGWLLRTLRGQPAHMNFHDQYTDARVYLAYYDATHPEARRFIWEQVKQGYYDHGIKVYWLDACEPEMYPVQYDNLRYHAGDGRAVANIYPLRHAQGFYEGMRAQGESEIVFLARSAWAGSQRYGAAVWSGDIQSTWEALRAQVPAGLNIGLSGIPWWTTDIGGFYGGDVTSDDFRELIVRWFQYGAFCPLFRLHGYRKPYGPITASGGPNEVWEFGERAYSIIRDVMFMRQRLRPYVMRLMREAHEHGDPPMRPLFYVFPADADAWAVEDAYMFGPDLLVAPVLHPGAVQREVYLPQGAHWTDAWSGQTFAGGQAVRVDAPLERIPLFLRDNAQLPIQASSVIQSHDRAEAKMRP</sequence>
<dbReference type="Pfam" id="PF01055">
    <property type="entry name" value="Glyco_hydro_31_2nd"/>
    <property type="match status" value="1"/>
</dbReference>
<dbReference type="Pfam" id="PF21365">
    <property type="entry name" value="Glyco_hydro_31_3rd"/>
    <property type="match status" value="1"/>
</dbReference>
<dbReference type="SUPFAM" id="SSF51445">
    <property type="entry name" value="(Trans)glycosidases"/>
    <property type="match status" value="1"/>
</dbReference>
<dbReference type="EMBL" id="PGTN01000068">
    <property type="protein sequence ID" value="PJF47101.1"/>
    <property type="molecule type" value="Genomic_DNA"/>
</dbReference>
<name>A0A2M8QBC3_9CHLR</name>
<evidence type="ECO:0000259" key="4">
    <source>
        <dbReference type="Pfam" id="PF13802"/>
    </source>
</evidence>
<organism evidence="6 7">
    <name type="scientific">Candidatus Thermofonsia Clade 3 bacterium</name>
    <dbReference type="NCBI Taxonomy" id="2364212"/>
    <lineage>
        <taxon>Bacteria</taxon>
        <taxon>Bacillati</taxon>
        <taxon>Chloroflexota</taxon>
        <taxon>Candidatus Thermofontia</taxon>
        <taxon>Candidatus Thermofonsia Clade 3</taxon>
    </lineage>
</organism>
<dbReference type="Gene3D" id="2.60.40.1760">
    <property type="entry name" value="glycosyl hydrolase (family 31)"/>
    <property type="match status" value="1"/>
</dbReference>
<comment type="caution">
    <text evidence="6">The sequence shown here is derived from an EMBL/GenBank/DDBJ whole genome shotgun (WGS) entry which is preliminary data.</text>
</comment>
<evidence type="ECO:0000259" key="5">
    <source>
        <dbReference type="Pfam" id="PF21365"/>
    </source>
</evidence>
<dbReference type="CDD" id="cd06591">
    <property type="entry name" value="GH31_xylosidase_XylS"/>
    <property type="match status" value="1"/>
</dbReference>
<accession>A0A2M8QBC3</accession>
<evidence type="ECO:0000313" key="6">
    <source>
        <dbReference type="EMBL" id="PJF47101.1"/>
    </source>
</evidence>
<dbReference type="GO" id="GO:0030246">
    <property type="term" value="F:carbohydrate binding"/>
    <property type="evidence" value="ECO:0007669"/>
    <property type="project" value="InterPro"/>
</dbReference>
<dbReference type="GO" id="GO:0004553">
    <property type="term" value="F:hydrolase activity, hydrolyzing O-glycosyl compounds"/>
    <property type="evidence" value="ECO:0007669"/>
    <property type="project" value="InterPro"/>
</dbReference>
<keyword evidence="2" id="KW-0378">Hydrolase</keyword>
<dbReference type="InterPro" id="IPR011013">
    <property type="entry name" value="Gal_mutarotase_sf_dom"/>
</dbReference>
<dbReference type="PANTHER" id="PTHR43863:SF2">
    <property type="entry name" value="MALTASE-GLUCOAMYLASE"/>
    <property type="match status" value="1"/>
</dbReference>
<dbReference type="InterPro" id="IPR048395">
    <property type="entry name" value="Glyco_hydro_31_C"/>
</dbReference>
<protein>
    <submittedName>
        <fullName evidence="6">Family 31 glucosidase</fullName>
    </submittedName>
</protein>
<gene>
    <name evidence="6" type="ORF">CUN48_10455</name>
</gene>
<dbReference type="InterPro" id="IPR051816">
    <property type="entry name" value="Glycosyl_Hydrolase_31"/>
</dbReference>
<comment type="similarity">
    <text evidence="1 2">Belongs to the glycosyl hydrolase 31 family.</text>
</comment>
<feature type="domain" description="Glycosyl hydrolase family 31 C-terminal" evidence="5">
    <location>
        <begin position="579"/>
        <end position="664"/>
    </location>
</feature>
<dbReference type="InterPro" id="IPR025887">
    <property type="entry name" value="Glyco_hydro_31_N_dom"/>
</dbReference>
<evidence type="ECO:0000256" key="1">
    <source>
        <dbReference type="ARBA" id="ARBA00007806"/>
    </source>
</evidence>
<evidence type="ECO:0000259" key="3">
    <source>
        <dbReference type="Pfam" id="PF01055"/>
    </source>
</evidence>
<feature type="domain" description="Glycoside hydrolase family 31 N-terminal" evidence="4">
    <location>
        <begin position="20"/>
        <end position="190"/>
    </location>
</feature>